<dbReference type="Proteomes" id="UP000177622">
    <property type="component" value="Unassembled WGS sequence"/>
</dbReference>
<evidence type="ECO:0000259" key="5">
    <source>
        <dbReference type="Pfam" id="PF14833"/>
    </source>
</evidence>
<name>A0A1F5L1A3_PENAI</name>
<feature type="active site" evidence="3">
    <location>
        <position position="190"/>
    </location>
</feature>
<reference evidence="6 7" key="1">
    <citation type="journal article" date="2016" name="Sci. Rep.">
        <title>Penicillium arizonense, a new, genome sequenced fungal species, reveals a high chemical diversity in secreted metabolites.</title>
        <authorList>
            <person name="Grijseels S."/>
            <person name="Nielsen J.C."/>
            <person name="Randelovic M."/>
            <person name="Nielsen J."/>
            <person name="Nielsen K.F."/>
            <person name="Workman M."/>
            <person name="Frisvad J.C."/>
        </authorList>
    </citation>
    <scope>NUCLEOTIDE SEQUENCE [LARGE SCALE GENOMIC DNA]</scope>
    <source>
        <strain evidence="6 7">CBS 141311</strain>
    </source>
</reference>
<evidence type="ECO:0000256" key="3">
    <source>
        <dbReference type="PIRSR" id="PIRSR000103-1"/>
    </source>
</evidence>
<dbReference type="RefSeq" id="XP_022482442.1">
    <property type="nucleotide sequence ID" value="XM_022637706.1"/>
</dbReference>
<dbReference type="InterPro" id="IPR002204">
    <property type="entry name" value="3-OH-isobutyrate_DH-rel_CS"/>
</dbReference>
<dbReference type="GO" id="GO:0050661">
    <property type="term" value="F:NADP binding"/>
    <property type="evidence" value="ECO:0007669"/>
    <property type="project" value="InterPro"/>
</dbReference>
<dbReference type="Gene3D" id="1.10.1040.10">
    <property type="entry name" value="N-(1-d-carboxylethyl)-l-norvaline Dehydrogenase, domain 2"/>
    <property type="match status" value="1"/>
</dbReference>
<comment type="caution">
    <text evidence="6">The sequence shown here is derived from an EMBL/GenBank/DDBJ whole genome shotgun (WGS) entry which is preliminary data.</text>
</comment>
<proteinExistence type="predicted"/>
<dbReference type="GO" id="GO:0005739">
    <property type="term" value="C:mitochondrion"/>
    <property type="evidence" value="ECO:0007669"/>
    <property type="project" value="TreeGrafter"/>
</dbReference>
<dbReference type="SUPFAM" id="SSF51735">
    <property type="entry name" value="NAD(P)-binding Rossmann-fold domains"/>
    <property type="match status" value="1"/>
</dbReference>
<keyword evidence="2" id="KW-0520">NAD</keyword>
<keyword evidence="7" id="KW-1185">Reference proteome</keyword>
<dbReference type="Gene3D" id="3.40.50.720">
    <property type="entry name" value="NAD(P)-binding Rossmann-like Domain"/>
    <property type="match status" value="1"/>
</dbReference>
<evidence type="ECO:0000313" key="6">
    <source>
        <dbReference type="EMBL" id="OGE46975.1"/>
    </source>
</evidence>
<dbReference type="InterPro" id="IPR036291">
    <property type="entry name" value="NAD(P)-bd_dom_sf"/>
</dbReference>
<dbReference type="Pfam" id="PF14833">
    <property type="entry name" value="NAD_binding_11"/>
    <property type="match status" value="1"/>
</dbReference>
<dbReference type="InterPro" id="IPR006115">
    <property type="entry name" value="6PGDH_NADP-bd"/>
</dbReference>
<evidence type="ECO:0000313" key="7">
    <source>
        <dbReference type="Proteomes" id="UP000177622"/>
    </source>
</evidence>
<evidence type="ECO:0000259" key="4">
    <source>
        <dbReference type="Pfam" id="PF03446"/>
    </source>
</evidence>
<dbReference type="PROSITE" id="PS00895">
    <property type="entry name" value="3_HYDROXYISOBUT_DH"/>
    <property type="match status" value="1"/>
</dbReference>
<dbReference type="InterPro" id="IPR013328">
    <property type="entry name" value="6PGD_dom2"/>
</dbReference>
<keyword evidence="1" id="KW-0560">Oxidoreductase</keyword>
<evidence type="ECO:0000256" key="1">
    <source>
        <dbReference type="ARBA" id="ARBA00023002"/>
    </source>
</evidence>
<accession>A0A1F5L1A3</accession>
<dbReference type="STRING" id="1835702.A0A1F5L1A3"/>
<dbReference type="EMBL" id="LXJU01000081">
    <property type="protein sequence ID" value="OGE46975.1"/>
    <property type="molecule type" value="Genomic_DNA"/>
</dbReference>
<dbReference type="GO" id="GO:0006574">
    <property type="term" value="P:L-valine catabolic process"/>
    <property type="evidence" value="ECO:0007669"/>
    <property type="project" value="TreeGrafter"/>
</dbReference>
<dbReference type="GO" id="GO:0051287">
    <property type="term" value="F:NAD binding"/>
    <property type="evidence" value="ECO:0007669"/>
    <property type="project" value="InterPro"/>
</dbReference>
<gene>
    <name evidence="6" type="ORF">PENARI_c081G12066</name>
</gene>
<dbReference type="Pfam" id="PF03446">
    <property type="entry name" value="NAD_binding_2"/>
    <property type="match status" value="1"/>
</dbReference>
<dbReference type="GO" id="GO:0008442">
    <property type="term" value="F:3-hydroxyisobutyrate dehydrogenase activity"/>
    <property type="evidence" value="ECO:0007669"/>
    <property type="project" value="TreeGrafter"/>
</dbReference>
<dbReference type="InterPro" id="IPR008927">
    <property type="entry name" value="6-PGluconate_DH-like_C_sf"/>
</dbReference>
<protein>
    <recommendedName>
        <fullName evidence="8">6-phosphogluconate dehydrogenase NADP-binding domain-containing protein</fullName>
    </recommendedName>
</protein>
<dbReference type="PIRSF" id="PIRSF000103">
    <property type="entry name" value="HIBADH"/>
    <property type="match status" value="1"/>
</dbReference>
<evidence type="ECO:0008006" key="8">
    <source>
        <dbReference type="Google" id="ProtNLM"/>
    </source>
</evidence>
<dbReference type="AlphaFoldDB" id="A0A1F5L1A3"/>
<organism evidence="6 7">
    <name type="scientific">Penicillium arizonense</name>
    <dbReference type="NCBI Taxonomy" id="1835702"/>
    <lineage>
        <taxon>Eukaryota</taxon>
        <taxon>Fungi</taxon>
        <taxon>Dikarya</taxon>
        <taxon>Ascomycota</taxon>
        <taxon>Pezizomycotina</taxon>
        <taxon>Eurotiomycetes</taxon>
        <taxon>Eurotiomycetidae</taxon>
        <taxon>Eurotiales</taxon>
        <taxon>Aspergillaceae</taxon>
        <taxon>Penicillium</taxon>
    </lineage>
</organism>
<dbReference type="PANTHER" id="PTHR22981">
    <property type="entry name" value="3-HYDROXYISOBUTYRATE DEHYDROGENASE-RELATED"/>
    <property type="match status" value="1"/>
</dbReference>
<evidence type="ECO:0000256" key="2">
    <source>
        <dbReference type="ARBA" id="ARBA00023027"/>
    </source>
</evidence>
<feature type="domain" description="6-phosphogluconate dehydrogenase NADP-binding" evidence="4">
    <location>
        <begin position="6"/>
        <end position="157"/>
    </location>
</feature>
<dbReference type="OrthoDB" id="21615at2759"/>
<dbReference type="InterPro" id="IPR029154">
    <property type="entry name" value="HIBADH-like_NADP-bd"/>
</dbReference>
<dbReference type="InterPro" id="IPR015815">
    <property type="entry name" value="HIBADH-related"/>
</dbReference>
<dbReference type="PANTHER" id="PTHR22981:SF81">
    <property type="entry name" value="DEHYDROGENASE, PUTATIVE-RELATED"/>
    <property type="match status" value="1"/>
</dbReference>
<dbReference type="GeneID" id="34582440"/>
<sequence>MEGHYAVIGLGAMGYGMASNLRKNIPLSSTLFVYDVDRAVCDKFKIEFSGHGPIETNESIKETVEYAHVLVSSLPSLGAVRDVYLDGATGVLAARPNPNRLIVETSTMETSSATEVAQKLAEAKAGYYVDAPVSGGPPGAAAGTLSFMIGHAKPELSDLMSLRLQRLLTIMGNPKKLFWCGKLGTGLAAKISNNYIACTVFIAVAEAMAIGVRSGIDGKLLRDIINSSSGQTAIGDIVTFIPKDQLLGPNGFPVHIMVKDIALGVNAAELVDVAPKMALTALEIWKQAEEVPEIIAQDGIFHA</sequence>
<feature type="domain" description="3-hydroxyisobutyrate dehydrogenase-like NAD-binding" evidence="5">
    <location>
        <begin position="184"/>
        <end position="289"/>
    </location>
</feature>
<dbReference type="SUPFAM" id="SSF48179">
    <property type="entry name" value="6-phosphogluconate dehydrogenase C-terminal domain-like"/>
    <property type="match status" value="1"/>
</dbReference>